<evidence type="ECO:0000259" key="5">
    <source>
        <dbReference type="PROSITE" id="PS50600"/>
    </source>
</evidence>
<protein>
    <recommendedName>
        <fullName evidence="5">Ubiquitin-like protease family profile domain-containing protein</fullName>
    </recommendedName>
</protein>
<feature type="compositionally biased region" description="Polar residues" evidence="4">
    <location>
        <begin position="44"/>
        <end position="58"/>
    </location>
</feature>
<evidence type="ECO:0000313" key="7">
    <source>
        <dbReference type="Proteomes" id="UP001632037"/>
    </source>
</evidence>
<accession>A0ABD3F5N7</accession>
<comment type="similarity">
    <text evidence="1">Belongs to the peptidase C48 family.</text>
</comment>
<dbReference type="Gene3D" id="1.10.418.20">
    <property type="match status" value="2"/>
</dbReference>
<dbReference type="Gene3D" id="3.30.310.130">
    <property type="entry name" value="Ubiquitin-related"/>
    <property type="match status" value="2"/>
</dbReference>
<feature type="compositionally biased region" description="Basic and acidic residues" evidence="4">
    <location>
        <begin position="436"/>
        <end position="456"/>
    </location>
</feature>
<feature type="compositionally biased region" description="Low complexity" evidence="4">
    <location>
        <begin position="129"/>
        <end position="142"/>
    </location>
</feature>
<gene>
    <name evidence="6" type="ORF">V7S43_012841</name>
</gene>
<dbReference type="Proteomes" id="UP001632037">
    <property type="component" value="Unassembled WGS sequence"/>
</dbReference>
<dbReference type="Pfam" id="PF02902">
    <property type="entry name" value="Peptidase_C48"/>
    <property type="match status" value="1"/>
</dbReference>
<dbReference type="EMBL" id="JBIMZQ010000033">
    <property type="protein sequence ID" value="KAL3662033.1"/>
    <property type="molecule type" value="Genomic_DNA"/>
</dbReference>
<reference evidence="6 7" key="1">
    <citation type="submission" date="2024-09" db="EMBL/GenBank/DDBJ databases">
        <title>Genome sequencing and assembly of Phytophthora oleae, isolate VK10A, causative agent of rot of olive drupes.</title>
        <authorList>
            <person name="Conti Taguali S."/>
            <person name="Riolo M."/>
            <person name="La Spada F."/>
            <person name="Cacciola S.O."/>
            <person name="Dionisio G."/>
        </authorList>
    </citation>
    <scope>NUCLEOTIDE SEQUENCE [LARGE SCALE GENOMIC DNA]</scope>
    <source>
        <strain evidence="6 7">VK10A</strain>
    </source>
</reference>
<dbReference type="InterPro" id="IPR038765">
    <property type="entry name" value="Papain-like_cys_pep_sf"/>
</dbReference>
<feature type="region of interest" description="Disordered" evidence="4">
    <location>
        <begin position="287"/>
        <end position="311"/>
    </location>
</feature>
<keyword evidence="3" id="KW-0378">Hydrolase</keyword>
<sequence length="814" mass="92597">MRLGLESLSPRLVPQASARREPPITARSSALSPIDVDGDDATSPARSTSGLETLSSPTNRPSLLNLSPASNNNTGIKRRPLELHDDSSDSEEKKSEPKDKDKTPDNKKLDFFFKMDTPPKPPRKEKNSFSRQSSYSSSARSSPMRDDLHEVISAARTIICGQKFDRCELDFGHDTVQLTIWKEGRRKWRGGIKYAHVKRFCFSRGDHPPYILLLQLDSTRGRSEFATFYDPIFARWCERKEQTTPEVYGVIFYFDDAMDYTRCQSMGDSIPRLTNLFRDKLSENEVRDFSSQDSSNRLGPPRRVEVRGSLSSRVERKSLTSAVGDKVRQGLNSVASFFSPAARSSVLEKDNHVVHDPGNSMSGRTLDLSRERNGISHGGVGEEKTPISISAACRERGSGADNGVETVVIDQNTLLDSLAGKDVPVLSSSLEQEEKEGDKRVTRKRAAESRREDEKVKRRKLETRRNEVLLTYPYDGSDTSGRISVTLGDVDRLAPGEFLNDNIVDFFLRFYWRHLLPWQQQQTYFFTSHFFTQLNGTNGAHELANANPDERFARVARWTQKETNLFSKRFLFIPINDSFHWSVAVFCNPGSAIIQKRRKVRRRRLMITEPDKCAIVDLVDEDGGKSEGISGTGDDEEEVEEEELESCREDRLANPPCLLFLDSLRCHRKKKFTKMLRNYFECEWKARYASAATNVKQKREAGVYEEESIVTLFDSESIGLVDPNMPMQSNSSDCGVFLLMYAASIVRLFPAGVTSEDLENNLASTLKPDMFRDEHVLEFREYLHQLLFCLQYLDRNGLPEEKVNDEDLEFFTID</sequence>
<evidence type="ECO:0000256" key="3">
    <source>
        <dbReference type="ARBA" id="ARBA00022801"/>
    </source>
</evidence>
<keyword evidence="7" id="KW-1185">Reference proteome</keyword>
<dbReference type="AlphaFoldDB" id="A0ABD3F5N7"/>
<feature type="region of interest" description="Disordered" evidence="4">
    <location>
        <begin position="1"/>
        <end position="146"/>
    </location>
</feature>
<dbReference type="GO" id="GO:0006508">
    <property type="term" value="P:proteolysis"/>
    <property type="evidence" value="ECO:0007669"/>
    <property type="project" value="UniProtKB-KW"/>
</dbReference>
<evidence type="ECO:0000256" key="1">
    <source>
        <dbReference type="ARBA" id="ARBA00005234"/>
    </source>
</evidence>
<name>A0ABD3F5N7_9STRA</name>
<proteinExistence type="inferred from homology"/>
<dbReference type="GO" id="GO:0008233">
    <property type="term" value="F:peptidase activity"/>
    <property type="evidence" value="ECO:0007669"/>
    <property type="project" value="UniProtKB-KW"/>
</dbReference>
<dbReference type="PROSITE" id="PS50600">
    <property type="entry name" value="ULP_PROTEASE"/>
    <property type="match status" value="1"/>
</dbReference>
<evidence type="ECO:0000256" key="2">
    <source>
        <dbReference type="ARBA" id="ARBA00022670"/>
    </source>
</evidence>
<organism evidence="6 7">
    <name type="scientific">Phytophthora oleae</name>
    <dbReference type="NCBI Taxonomy" id="2107226"/>
    <lineage>
        <taxon>Eukaryota</taxon>
        <taxon>Sar</taxon>
        <taxon>Stramenopiles</taxon>
        <taxon>Oomycota</taxon>
        <taxon>Peronosporomycetes</taxon>
        <taxon>Peronosporales</taxon>
        <taxon>Peronosporaceae</taxon>
        <taxon>Phytophthora</taxon>
    </lineage>
</organism>
<evidence type="ECO:0000256" key="4">
    <source>
        <dbReference type="SAM" id="MobiDB-lite"/>
    </source>
</evidence>
<keyword evidence="2" id="KW-0645">Protease</keyword>
<dbReference type="InterPro" id="IPR003653">
    <property type="entry name" value="Peptidase_C48_C"/>
</dbReference>
<evidence type="ECO:0000313" key="6">
    <source>
        <dbReference type="EMBL" id="KAL3662033.1"/>
    </source>
</evidence>
<dbReference type="PANTHER" id="PTHR47764">
    <property type="entry name" value="UBIQUITIN-LIKE-SPECIFIC PROTEASE 2B-RELATED"/>
    <property type="match status" value="1"/>
</dbReference>
<feature type="domain" description="Ubiquitin-like protease family profile" evidence="5">
    <location>
        <begin position="483"/>
        <end position="745"/>
    </location>
</feature>
<feature type="compositionally biased region" description="Low complexity" evidence="4">
    <location>
        <begin position="59"/>
        <end position="73"/>
    </location>
</feature>
<dbReference type="SUPFAM" id="SSF54001">
    <property type="entry name" value="Cysteine proteinases"/>
    <property type="match status" value="1"/>
</dbReference>
<feature type="region of interest" description="Disordered" evidence="4">
    <location>
        <begin position="426"/>
        <end position="458"/>
    </location>
</feature>
<comment type="caution">
    <text evidence="6">The sequence shown here is derived from an EMBL/GenBank/DDBJ whole genome shotgun (WGS) entry which is preliminary data.</text>
</comment>
<dbReference type="PANTHER" id="PTHR47764:SF2">
    <property type="entry name" value="UBIQUITIN-LIKE PROTEASE FAMILY PROFILE DOMAIN-CONTAINING PROTEIN"/>
    <property type="match status" value="1"/>
</dbReference>
<feature type="compositionally biased region" description="Basic and acidic residues" evidence="4">
    <location>
        <begin position="79"/>
        <end position="113"/>
    </location>
</feature>